<dbReference type="InterPro" id="IPR025391">
    <property type="entry name" value="DUF4123"/>
</dbReference>
<gene>
    <name evidence="2" type="ORF">LCGC14_2127250</name>
</gene>
<organism evidence="2">
    <name type="scientific">marine sediment metagenome</name>
    <dbReference type="NCBI Taxonomy" id="412755"/>
    <lineage>
        <taxon>unclassified sequences</taxon>
        <taxon>metagenomes</taxon>
        <taxon>ecological metagenomes</taxon>
    </lineage>
</organism>
<dbReference type="EMBL" id="LAZR01026602">
    <property type="protein sequence ID" value="KKL68211.1"/>
    <property type="molecule type" value="Genomic_DNA"/>
</dbReference>
<name>A0A0F9EPL9_9ZZZZ</name>
<proteinExistence type="predicted"/>
<feature type="domain" description="DUF4123" evidence="1">
    <location>
        <begin position="16"/>
        <end position="131"/>
    </location>
</feature>
<protein>
    <recommendedName>
        <fullName evidence="1">DUF4123 domain-containing protein</fullName>
    </recommendedName>
</protein>
<accession>A0A0F9EPL9</accession>
<evidence type="ECO:0000259" key="1">
    <source>
        <dbReference type="Pfam" id="PF13503"/>
    </source>
</evidence>
<reference evidence="2" key="1">
    <citation type="journal article" date="2015" name="Nature">
        <title>Complex archaea that bridge the gap between prokaryotes and eukaryotes.</title>
        <authorList>
            <person name="Spang A."/>
            <person name="Saw J.H."/>
            <person name="Jorgensen S.L."/>
            <person name="Zaremba-Niedzwiedzka K."/>
            <person name="Martijn J."/>
            <person name="Lind A.E."/>
            <person name="van Eijk R."/>
            <person name="Schleper C."/>
            <person name="Guy L."/>
            <person name="Ettema T.J."/>
        </authorList>
    </citation>
    <scope>NUCLEOTIDE SEQUENCE</scope>
</reference>
<dbReference type="AlphaFoldDB" id="A0A0F9EPL9"/>
<sequence length="183" mass="20694">MNHDPDLQQQQNQQTYLLLEKSNVVDVRQTLYQHENAPQWVPLFAGTQWAVYMGESPTLIQAHPKSSIFKWAIGAMANSDSLRGLIVESPGELDVVADWSRQRLTVNFDESRTGLLRFYDPLVWEALAPQCLDNPAAVTRVHYWQEHAGNGGWAFSDNPEFVIPGNPAKLDKARANAIRRVRA</sequence>
<comment type="caution">
    <text evidence="2">The sequence shown here is derived from an EMBL/GenBank/DDBJ whole genome shotgun (WGS) entry which is preliminary data.</text>
</comment>
<dbReference type="Pfam" id="PF13503">
    <property type="entry name" value="DUF4123"/>
    <property type="match status" value="1"/>
</dbReference>
<evidence type="ECO:0000313" key="2">
    <source>
        <dbReference type="EMBL" id="KKL68211.1"/>
    </source>
</evidence>